<evidence type="ECO:0000313" key="2">
    <source>
        <dbReference type="Proteomes" id="UP001056120"/>
    </source>
</evidence>
<sequence>MNMQTLGGSPTKHCFYLHSGGLALPCKRASVFQEQGKRRDFVCLESFDSELLLGYVCDFLAVPQQAVIVVYIPCLLVIVAAIESLFCEALLLLLPFFGAADHGGEEK</sequence>
<proteinExistence type="predicted"/>
<keyword evidence="2" id="KW-1185">Reference proteome</keyword>
<gene>
    <name evidence="1" type="ORF">L1987_06140</name>
</gene>
<dbReference type="Proteomes" id="UP001056120">
    <property type="component" value="Linkage Group LG02"/>
</dbReference>
<accession>A0ACB9JXF8</accession>
<reference evidence="1 2" key="2">
    <citation type="journal article" date="2022" name="Mol. Ecol. Resour.">
        <title>The genomes of chicory, endive, great burdock and yacon provide insights into Asteraceae paleo-polyploidization history and plant inulin production.</title>
        <authorList>
            <person name="Fan W."/>
            <person name="Wang S."/>
            <person name="Wang H."/>
            <person name="Wang A."/>
            <person name="Jiang F."/>
            <person name="Liu H."/>
            <person name="Zhao H."/>
            <person name="Xu D."/>
            <person name="Zhang Y."/>
        </authorList>
    </citation>
    <scope>NUCLEOTIDE SEQUENCE [LARGE SCALE GENOMIC DNA]</scope>
    <source>
        <strain evidence="2">cv. Yunnan</strain>
        <tissue evidence="1">Leaves</tissue>
    </source>
</reference>
<organism evidence="1 2">
    <name type="scientific">Smallanthus sonchifolius</name>
    <dbReference type="NCBI Taxonomy" id="185202"/>
    <lineage>
        <taxon>Eukaryota</taxon>
        <taxon>Viridiplantae</taxon>
        <taxon>Streptophyta</taxon>
        <taxon>Embryophyta</taxon>
        <taxon>Tracheophyta</taxon>
        <taxon>Spermatophyta</taxon>
        <taxon>Magnoliopsida</taxon>
        <taxon>eudicotyledons</taxon>
        <taxon>Gunneridae</taxon>
        <taxon>Pentapetalae</taxon>
        <taxon>asterids</taxon>
        <taxon>campanulids</taxon>
        <taxon>Asterales</taxon>
        <taxon>Asteraceae</taxon>
        <taxon>Asteroideae</taxon>
        <taxon>Heliantheae alliance</taxon>
        <taxon>Millerieae</taxon>
        <taxon>Smallanthus</taxon>
    </lineage>
</organism>
<dbReference type="EMBL" id="CM042019">
    <property type="protein sequence ID" value="KAI3824672.1"/>
    <property type="molecule type" value="Genomic_DNA"/>
</dbReference>
<reference evidence="2" key="1">
    <citation type="journal article" date="2022" name="Mol. Ecol. Resour.">
        <title>The genomes of chicory, endive, great burdock and yacon provide insights into Asteraceae palaeo-polyploidization history and plant inulin production.</title>
        <authorList>
            <person name="Fan W."/>
            <person name="Wang S."/>
            <person name="Wang H."/>
            <person name="Wang A."/>
            <person name="Jiang F."/>
            <person name="Liu H."/>
            <person name="Zhao H."/>
            <person name="Xu D."/>
            <person name="Zhang Y."/>
        </authorList>
    </citation>
    <scope>NUCLEOTIDE SEQUENCE [LARGE SCALE GENOMIC DNA]</scope>
    <source>
        <strain evidence="2">cv. Yunnan</strain>
    </source>
</reference>
<comment type="caution">
    <text evidence="1">The sequence shown here is derived from an EMBL/GenBank/DDBJ whole genome shotgun (WGS) entry which is preliminary data.</text>
</comment>
<protein>
    <submittedName>
        <fullName evidence="1">Uncharacterized protein</fullName>
    </submittedName>
</protein>
<name>A0ACB9JXF8_9ASTR</name>
<evidence type="ECO:0000313" key="1">
    <source>
        <dbReference type="EMBL" id="KAI3824672.1"/>
    </source>
</evidence>